<dbReference type="SMART" id="SM00382">
    <property type="entry name" value="AAA"/>
    <property type="match status" value="1"/>
</dbReference>
<keyword evidence="4" id="KW-0547">Nucleotide-binding</keyword>
<evidence type="ECO:0000256" key="8">
    <source>
        <dbReference type="ARBA" id="ARBA00023136"/>
    </source>
</evidence>
<evidence type="ECO:0000256" key="3">
    <source>
        <dbReference type="ARBA" id="ARBA00022496"/>
    </source>
</evidence>
<evidence type="ECO:0000256" key="5">
    <source>
        <dbReference type="ARBA" id="ARBA00022840"/>
    </source>
</evidence>
<dbReference type="GO" id="GO:0016020">
    <property type="term" value="C:membrane"/>
    <property type="evidence" value="ECO:0007669"/>
    <property type="project" value="InterPro"/>
</dbReference>
<dbReference type="InterPro" id="IPR015853">
    <property type="entry name" value="ABC_transpr_FbpC"/>
</dbReference>
<evidence type="ECO:0000313" key="11">
    <source>
        <dbReference type="EMBL" id="VFK34285.1"/>
    </source>
</evidence>
<evidence type="ECO:0000256" key="2">
    <source>
        <dbReference type="ARBA" id="ARBA00022475"/>
    </source>
</evidence>
<dbReference type="InterPro" id="IPR050093">
    <property type="entry name" value="ABC_SmlMolc_Importer"/>
</dbReference>
<gene>
    <name evidence="10" type="ORF">BECKLPF1236A_GA0070988_102542</name>
    <name evidence="11" type="ORF">BECKLPF1236C_GA0070990_102572</name>
</gene>
<keyword evidence="7" id="KW-0406">Ion transport</keyword>
<dbReference type="SUPFAM" id="SSF52540">
    <property type="entry name" value="P-loop containing nucleoside triphosphate hydrolases"/>
    <property type="match status" value="1"/>
</dbReference>
<evidence type="ECO:0000259" key="9">
    <source>
        <dbReference type="PROSITE" id="PS50893"/>
    </source>
</evidence>
<keyword evidence="6" id="KW-0408">Iron</keyword>
<dbReference type="Pfam" id="PF00005">
    <property type="entry name" value="ABC_tran"/>
    <property type="match status" value="1"/>
</dbReference>
<keyword evidence="2" id="KW-1003">Cell membrane</keyword>
<dbReference type="PROSITE" id="PS50893">
    <property type="entry name" value="ABC_TRANSPORTER_2"/>
    <property type="match status" value="1"/>
</dbReference>
<dbReference type="PANTHER" id="PTHR42781">
    <property type="entry name" value="SPERMIDINE/PUTRESCINE IMPORT ATP-BINDING PROTEIN POTA"/>
    <property type="match status" value="1"/>
</dbReference>
<dbReference type="EMBL" id="CAADFM010000254">
    <property type="protein sequence ID" value="VFK20244.1"/>
    <property type="molecule type" value="Genomic_DNA"/>
</dbReference>
<feature type="domain" description="ABC transporter" evidence="9">
    <location>
        <begin position="6"/>
        <end position="237"/>
    </location>
</feature>
<dbReference type="FunFam" id="3.40.50.300:FF:000425">
    <property type="entry name" value="Probable ABC transporter, ATP-binding subunit"/>
    <property type="match status" value="1"/>
</dbReference>
<dbReference type="PANTHER" id="PTHR42781:SF4">
    <property type="entry name" value="SPERMIDINE_PUTRESCINE IMPORT ATP-BINDING PROTEIN POTA"/>
    <property type="match status" value="1"/>
</dbReference>
<evidence type="ECO:0000256" key="1">
    <source>
        <dbReference type="ARBA" id="ARBA00022448"/>
    </source>
</evidence>
<protein>
    <submittedName>
        <fullName evidence="11">Spermidine/putrescine transport system ATP-binding protein</fullName>
    </submittedName>
</protein>
<evidence type="ECO:0000313" key="10">
    <source>
        <dbReference type="EMBL" id="VFK20244.1"/>
    </source>
</evidence>
<sequence>MTDFAISLKDISHSAAGGRGIINDLNLDISDGEVFAIIGPSGCGKTTTLKLISGLERPSTGDVSVFGYSAHAYKPHERCVATVFQSRALFPGMSVRANIEFGLKVKKYPKGERAGKIRAISEKFHLDGLLDRDVGKLSGGEQQRVALARSLVVEPKILLLDEPYTGLDQMLRNQLQRDLKTLMDERSRTYVLVSHDFDNVLALADRVAVMKSGKIVQLGAPSDILENPKSSFIVNLLGWSNLIHGAVLEIQDDDRRIRVQTGAGAWWGRNQGNRIIIC</sequence>
<organism evidence="11">
    <name type="scientific">Candidatus Kentrum sp. LPFa</name>
    <dbReference type="NCBI Taxonomy" id="2126335"/>
    <lineage>
        <taxon>Bacteria</taxon>
        <taxon>Pseudomonadati</taxon>
        <taxon>Pseudomonadota</taxon>
        <taxon>Gammaproteobacteria</taxon>
        <taxon>Candidatus Kentrum</taxon>
    </lineage>
</organism>
<dbReference type="InterPro" id="IPR003439">
    <property type="entry name" value="ABC_transporter-like_ATP-bd"/>
</dbReference>
<dbReference type="InterPro" id="IPR017871">
    <property type="entry name" value="ABC_transporter-like_CS"/>
</dbReference>
<evidence type="ECO:0000256" key="6">
    <source>
        <dbReference type="ARBA" id="ARBA00023004"/>
    </source>
</evidence>
<dbReference type="InterPro" id="IPR003593">
    <property type="entry name" value="AAA+_ATPase"/>
</dbReference>
<reference evidence="11" key="1">
    <citation type="submission" date="2019-02" db="EMBL/GenBank/DDBJ databases">
        <authorList>
            <person name="Gruber-Vodicka R. H."/>
            <person name="Seah K. B. B."/>
        </authorList>
    </citation>
    <scope>NUCLEOTIDE SEQUENCE</scope>
    <source>
        <strain evidence="10">BECK_S312</strain>
        <strain evidence="11">BECK_S426</strain>
    </source>
</reference>
<dbReference type="CDD" id="cd03259">
    <property type="entry name" value="ABC_Carb_Solutes_like"/>
    <property type="match status" value="1"/>
</dbReference>
<dbReference type="Gene3D" id="3.40.50.300">
    <property type="entry name" value="P-loop containing nucleotide triphosphate hydrolases"/>
    <property type="match status" value="1"/>
</dbReference>
<dbReference type="InterPro" id="IPR027417">
    <property type="entry name" value="P-loop_NTPase"/>
</dbReference>
<keyword evidence="5 11" id="KW-0067">ATP-binding</keyword>
<evidence type="ECO:0000256" key="7">
    <source>
        <dbReference type="ARBA" id="ARBA00023065"/>
    </source>
</evidence>
<keyword evidence="3" id="KW-0410">Iron transport</keyword>
<keyword evidence="1" id="KW-0813">Transport</keyword>
<dbReference type="GO" id="GO:0005524">
    <property type="term" value="F:ATP binding"/>
    <property type="evidence" value="ECO:0007669"/>
    <property type="project" value="UniProtKB-KW"/>
</dbReference>
<accession>A0A450XYE9</accession>
<proteinExistence type="predicted"/>
<dbReference type="AlphaFoldDB" id="A0A450XYE9"/>
<evidence type="ECO:0000256" key="4">
    <source>
        <dbReference type="ARBA" id="ARBA00022741"/>
    </source>
</evidence>
<name>A0A450XYE9_9GAMM</name>
<dbReference type="GO" id="GO:0015697">
    <property type="term" value="P:quaternary ammonium group transport"/>
    <property type="evidence" value="ECO:0007669"/>
    <property type="project" value="UniProtKB-ARBA"/>
</dbReference>
<dbReference type="GO" id="GO:0015408">
    <property type="term" value="F:ABC-type ferric iron transporter activity"/>
    <property type="evidence" value="ECO:0007669"/>
    <property type="project" value="InterPro"/>
</dbReference>
<dbReference type="PROSITE" id="PS00211">
    <property type="entry name" value="ABC_TRANSPORTER_1"/>
    <property type="match status" value="1"/>
</dbReference>
<dbReference type="EMBL" id="CAADFP010000257">
    <property type="protein sequence ID" value="VFK34285.1"/>
    <property type="molecule type" value="Genomic_DNA"/>
</dbReference>
<dbReference type="GO" id="GO:0016887">
    <property type="term" value="F:ATP hydrolysis activity"/>
    <property type="evidence" value="ECO:0007669"/>
    <property type="project" value="InterPro"/>
</dbReference>
<keyword evidence="8" id="KW-0472">Membrane</keyword>